<reference evidence="5 6" key="1">
    <citation type="submission" date="2016-10" db="EMBL/GenBank/DDBJ databases">
        <authorList>
            <person name="de Groot N.N."/>
        </authorList>
    </citation>
    <scope>NUCLEOTIDE SEQUENCE [LARGE SCALE GENOMIC DNA]</scope>
    <source>
        <strain evidence="5 6">DSM 9179</strain>
    </source>
</reference>
<dbReference type="SUPFAM" id="SSF48498">
    <property type="entry name" value="Tetracyclin repressor-like, C-terminal domain"/>
    <property type="match status" value="1"/>
</dbReference>
<dbReference type="InterPro" id="IPR009057">
    <property type="entry name" value="Homeodomain-like_sf"/>
</dbReference>
<keyword evidence="1 2" id="KW-0238">DNA-binding</keyword>
<evidence type="ECO:0000313" key="5">
    <source>
        <dbReference type="EMBL" id="SEV85416.1"/>
    </source>
</evidence>
<dbReference type="PRINTS" id="PR00455">
    <property type="entry name" value="HTHTETR"/>
</dbReference>
<feature type="DNA-binding region" description="H-T-H motif" evidence="2">
    <location>
        <begin position="49"/>
        <end position="68"/>
    </location>
</feature>
<feature type="compositionally biased region" description="Basic and acidic residues" evidence="3">
    <location>
        <begin position="7"/>
        <end position="27"/>
    </location>
</feature>
<dbReference type="InterPro" id="IPR001647">
    <property type="entry name" value="HTH_TetR"/>
</dbReference>
<dbReference type="AlphaFoldDB" id="A0A1I0MCH1"/>
<dbReference type="PROSITE" id="PS50977">
    <property type="entry name" value="HTH_TETR_2"/>
    <property type="match status" value="1"/>
</dbReference>
<accession>A0A1I0MCH1</accession>
<dbReference type="Gene3D" id="1.10.357.10">
    <property type="entry name" value="Tetracycline Repressor, domain 2"/>
    <property type="match status" value="1"/>
</dbReference>
<evidence type="ECO:0000259" key="4">
    <source>
        <dbReference type="PROSITE" id="PS50977"/>
    </source>
</evidence>
<evidence type="ECO:0000256" key="1">
    <source>
        <dbReference type="ARBA" id="ARBA00023125"/>
    </source>
</evidence>
<sequence>MALSKNKFPEDEKDRSRKIRISKEPDERRQEIVETALQLFSEKGYENTTIQDIAERMSVSPGLCYRYFKSKTEIFAATSEYYAIQAVEQMKIPISQDIPAIEKLNLVINRMFDFSVNHHEFESRYNEGSSIRAILLDDVAYQWMTVMIPIIEQGMKEKTFSCSNALRTAQFLISGLIHTFHAEMPTENAKEYMQSFFDFTQDMLVRVLGIKAD</sequence>
<dbReference type="EMBL" id="FOJI01000001">
    <property type="protein sequence ID" value="SEV85416.1"/>
    <property type="molecule type" value="Genomic_DNA"/>
</dbReference>
<feature type="region of interest" description="Disordered" evidence="3">
    <location>
        <begin position="1"/>
        <end position="27"/>
    </location>
</feature>
<dbReference type="GO" id="GO:0003677">
    <property type="term" value="F:DNA binding"/>
    <property type="evidence" value="ECO:0007669"/>
    <property type="project" value="UniProtKB-UniRule"/>
</dbReference>
<feature type="domain" description="HTH tetR-type" evidence="4">
    <location>
        <begin position="26"/>
        <end position="86"/>
    </location>
</feature>
<dbReference type="PANTHER" id="PTHR43479">
    <property type="entry name" value="ACREF/ENVCD OPERON REPRESSOR-RELATED"/>
    <property type="match status" value="1"/>
</dbReference>
<dbReference type="SUPFAM" id="SSF46689">
    <property type="entry name" value="Homeodomain-like"/>
    <property type="match status" value="1"/>
</dbReference>
<gene>
    <name evidence="5" type="ORF">SAMN05421659_101357</name>
</gene>
<dbReference type="PANTHER" id="PTHR43479:SF11">
    <property type="entry name" value="ACREF_ENVCD OPERON REPRESSOR-RELATED"/>
    <property type="match status" value="1"/>
</dbReference>
<name>A0A1I0MCH1_9FIRM</name>
<protein>
    <submittedName>
        <fullName evidence="5">DNA-binding transcriptional regulator, AcrR family</fullName>
    </submittedName>
</protein>
<evidence type="ECO:0000256" key="3">
    <source>
        <dbReference type="SAM" id="MobiDB-lite"/>
    </source>
</evidence>
<keyword evidence="6" id="KW-1185">Reference proteome</keyword>
<dbReference type="Pfam" id="PF00440">
    <property type="entry name" value="TetR_N"/>
    <property type="match status" value="1"/>
</dbReference>
<dbReference type="STRING" id="99656.SAMN05421659_101357"/>
<dbReference type="OrthoDB" id="9785164at2"/>
<proteinExistence type="predicted"/>
<organism evidence="5 6">
    <name type="scientific">[Clostridium] fimetarium</name>
    <dbReference type="NCBI Taxonomy" id="99656"/>
    <lineage>
        <taxon>Bacteria</taxon>
        <taxon>Bacillati</taxon>
        <taxon>Bacillota</taxon>
        <taxon>Clostridia</taxon>
        <taxon>Lachnospirales</taxon>
        <taxon>Lachnospiraceae</taxon>
    </lineage>
</organism>
<dbReference type="InterPro" id="IPR036271">
    <property type="entry name" value="Tet_transcr_reg_TetR-rel_C_sf"/>
</dbReference>
<evidence type="ECO:0000256" key="2">
    <source>
        <dbReference type="PROSITE-ProRule" id="PRU00335"/>
    </source>
</evidence>
<dbReference type="Proteomes" id="UP000199701">
    <property type="component" value="Unassembled WGS sequence"/>
</dbReference>
<evidence type="ECO:0000313" key="6">
    <source>
        <dbReference type="Proteomes" id="UP000199701"/>
    </source>
</evidence>
<dbReference type="InterPro" id="IPR050624">
    <property type="entry name" value="HTH-type_Tx_Regulator"/>
</dbReference>
<dbReference type="RefSeq" id="WP_092449946.1">
    <property type="nucleotide sequence ID" value="NZ_FOJI01000001.1"/>
</dbReference>